<dbReference type="SUPFAM" id="SSF55681">
    <property type="entry name" value="Class II aaRS and biotin synthetases"/>
    <property type="match status" value="1"/>
</dbReference>
<dbReference type="Gene3D" id="3.30.930.10">
    <property type="entry name" value="Bira Bifunctional Protein, Domain 2"/>
    <property type="match status" value="1"/>
</dbReference>
<proteinExistence type="inferred from homology"/>
<dbReference type="Pfam" id="PF00587">
    <property type="entry name" value="tRNA-synt_2b"/>
    <property type="match status" value="1"/>
</dbReference>
<name>A0ABM0GMN8_SACKO</name>
<dbReference type="InterPro" id="IPR002314">
    <property type="entry name" value="aa-tRNA-synt_IIb"/>
</dbReference>
<sequence>ILRVRNLGHLTGHRSYYLLGAGAELEEALVKYSLAKILREGFKCISVPDAVRPVVFEACGMNTSGLHTQVYHLHPDRHSELCLTGTSEISMAGYYMNRILEHCDLPQKLAAVSRCYRAETAHTAEARGLYRVHQFTKVEMFAVTRNNIESDQIHQQFLTIQKQLFSGLGLHFRVLDMPSEELGAPAYRKFDIEAWMPGRDTYGEISSTSNCTDYQSRRLNIKYRDKSNSEHFVGTVNGTACAVPRMIIAILETYQQEDGSVEIPLALQSYMRGQAVITKPTRKPLHFTRF</sequence>
<dbReference type="InterPro" id="IPR045864">
    <property type="entry name" value="aa-tRNA-synth_II/BPL/LPL"/>
</dbReference>
<feature type="domain" description="Aminoacyl-transfer RNA synthetases class-II family profile" evidence="8">
    <location>
        <begin position="24"/>
        <end position="264"/>
    </location>
</feature>
<evidence type="ECO:0000313" key="9">
    <source>
        <dbReference type="Proteomes" id="UP000694865"/>
    </source>
</evidence>
<dbReference type="InterPro" id="IPR002317">
    <property type="entry name" value="Ser-tRNA-ligase_type_1"/>
</dbReference>
<dbReference type="RefSeq" id="XP_002733295.2">
    <property type="nucleotide sequence ID" value="XM_002733249.3"/>
</dbReference>
<dbReference type="PRINTS" id="PR00981">
    <property type="entry name" value="TRNASYNTHSER"/>
</dbReference>
<organism evidence="9 10">
    <name type="scientific">Saccoglossus kowalevskii</name>
    <name type="common">Acorn worm</name>
    <dbReference type="NCBI Taxonomy" id="10224"/>
    <lineage>
        <taxon>Eukaryota</taxon>
        <taxon>Metazoa</taxon>
        <taxon>Hemichordata</taxon>
        <taxon>Enteropneusta</taxon>
        <taxon>Harrimaniidae</taxon>
        <taxon>Saccoglossus</taxon>
    </lineage>
</organism>
<dbReference type="PROSITE" id="PS50862">
    <property type="entry name" value="AA_TRNA_LIGASE_II"/>
    <property type="match status" value="1"/>
</dbReference>
<evidence type="ECO:0000256" key="1">
    <source>
        <dbReference type="ARBA" id="ARBA00010728"/>
    </source>
</evidence>
<evidence type="ECO:0000259" key="8">
    <source>
        <dbReference type="PROSITE" id="PS50862"/>
    </source>
</evidence>
<dbReference type="Proteomes" id="UP000694865">
    <property type="component" value="Unplaced"/>
</dbReference>
<evidence type="ECO:0000256" key="5">
    <source>
        <dbReference type="ARBA" id="ARBA00022840"/>
    </source>
</evidence>
<evidence type="ECO:0000256" key="2">
    <source>
        <dbReference type="ARBA" id="ARBA00012840"/>
    </source>
</evidence>
<dbReference type="PANTHER" id="PTHR11778">
    <property type="entry name" value="SERYL-TRNA SYNTHETASE"/>
    <property type="match status" value="1"/>
</dbReference>
<evidence type="ECO:0000256" key="4">
    <source>
        <dbReference type="ARBA" id="ARBA00022741"/>
    </source>
</evidence>
<evidence type="ECO:0000313" key="10">
    <source>
        <dbReference type="RefSeq" id="XP_002733295.2"/>
    </source>
</evidence>
<keyword evidence="3" id="KW-0436">Ligase</keyword>
<evidence type="ECO:0000256" key="6">
    <source>
        <dbReference type="ARBA" id="ARBA00023146"/>
    </source>
</evidence>
<reference evidence="10" key="1">
    <citation type="submission" date="2025-08" db="UniProtKB">
        <authorList>
            <consortium name="RefSeq"/>
        </authorList>
    </citation>
    <scope>IDENTIFICATION</scope>
    <source>
        <tissue evidence="10">Testes</tissue>
    </source>
</reference>
<keyword evidence="4" id="KW-0547">Nucleotide-binding</keyword>
<comment type="similarity">
    <text evidence="1">Belongs to the class-II aminoacyl-tRNA synthetase family. Type-1 seryl-tRNA synthetase subfamily.</text>
</comment>
<evidence type="ECO:0000256" key="7">
    <source>
        <dbReference type="ARBA" id="ARBA00031113"/>
    </source>
</evidence>
<evidence type="ECO:0000256" key="3">
    <source>
        <dbReference type="ARBA" id="ARBA00022598"/>
    </source>
</evidence>
<keyword evidence="5" id="KW-0067">ATP-binding</keyword>
<dbReference type="EC" id="6.1.1.11" evidence="2"/>
<feature type="non-terminal residue" evidence="10">
    <location>
        <position position="1"/>
    </location>
</feature>
<protein>
    <recommendedName>
        <fullName evidence="2">serine--tRNA ligase</fullName>
        <ecNumber evidence="2">6.1.1.11</ecNumber>
    </recommendedName>
    <alternativeName>
        <fullName evidence="7">Seryl-tRNA synthetase</fullName>
    </alternativeName>
</protein>
<accession>A0ABM0GMN8</accession>
<dbReference type="NCBIfam" id="TIGR00414">
    <property type="entry name" value="serS"/>
    <property type="match status" value="1"/>
</dbReference>
<dbReference type="GeneID" id="100374915"/>
<keyword evidence="6" id="KW-0030">Aminoacyl-tRNA synthetase</keyword>
<keyword evidence="9" id="KW-1185">Reference proteome</keyword>
<gene>
    <name evidence="10" type="primary">LOC100374915</name>
</gene>
<dbReference type="InterPro" id="IPR006195">
    <property type="entry name" value="aa-tRNA-synth_II"/>
</dbReference>